<feature type="region of interest" description="Disordered" evidence="1">
    <location>
        <begin position="1"/>
        <end position="33"/>
    </location>
</feature>
<dbReference type="AlphaFoldDB" id="A0A1C3KW31"/>
<evidence type="ECO:0000256" key="1">
    <source>
        <dbReference type="SAM" id="MobiDB-lite"/>
    </source>
</evidence>
<dbReference type="VEuPathDB" id="PlasmoDB:POWCR01_120053400"/>
<proteinExistence type="predicted"/>
<evidence type="ECO:0000313" key="3">
    <source>
        <dbReference type="Proteomes" id="UP000243200"/>
    </source>
</evidence>
<evidence type="ECO:0000313" key="2">
    <source>
        <dbReference type="EMBL" id="SBT78374.1"/>
    </source>
</evidence>
<dbReference type="EMBL" id="LT594516">
    <property type="protein sequence ID" value="SBT78374.1"/>
    <property type="molecule type" value="Genomic_DNA"/>
</dbReference>
<protein>
    <submittedName>
        <fullName evidence="2">Uncharacterized protein</fullName>
    </submittedName>
</protein>
<reference evidence="2 3" key="1">
    <citation type="submission" date="2016-06" db="EMBL/GenBank/DDBJ databases">
        <authorList>
            <consortium name="Pathogen Informatics"/>
        </authorList>
    </citation>
    <scope>NUCLEOTIDE SEQUENCE [LARGE SCALE GENOMIC DNA]</scope>
    <source>
        <strain evidence="2">PowCR01</strain>
    </source>
</reference>
<organism evidence="2 3">
    <name type="scientific">Plasmodium ovale</name>
    <name type="common">malaria parasite P. ovale</name>
    <dbReference type="NCBI Taxonomy" id="36330"/>
    <lineage>
        <taxon>Eukaryota</taxon>
        <taxon>Sar</taxon>
        <taxon>Alveolata</taxon>
        <taxon>Apicomplexa</taxon>
        <taxon>Aconoidasida</taxon>
        <taxon>Haemosporida</taxon>
        <taxon>Plasmodiidae</taxon>
        <taxon>Plasmodium</taxon>
        <taxon>Plasmodium (Plasmodium)</taxon>
    </lineage>
</organism>
<gene>
    <name evidence="2" type="primary">PowCR01_120053400</name>
    <name evidence="2" type="ORF">POWCR01_120053400</name>
</gene>
<sequence>MMGKEGRREKKKDREGRVTDGRRKEWKDGEGRDEERKRRFYILRNVEKATFANMFKRDIRATRVGLICFYFYCTRTL</sequence>
<dbReference type="Proteomes" id="UP000243200">
    <property type="component" value="Chromosome 12"/>
</dbReference>
<name>A0A1C3KW31_PLAOA</name>
<accession>A0A1C3KW31</accession>